<name>A0A9X1SF42_9BACT</name>
<evidence type="ECO:0000313" key="2">
    <source>
        <dbReference type="Proteomes" id="UP001139103"/>
    </source>
</evidence>
<gene>
    <name evidence="1" type="ORF">LOC68_09870</name>
</gene>
<evidence type="ECO:0000313" key="1">
    <source>
        <dbReference type="EMBL" id="MCC9628705.1"/>
    </source>
</evidence>
<keyword evidence="2" id="KW-1185">Reference proteome</keyword>
<comment type="caution">
    <text evidence="1">The sequence shown here is derived from an EMBL/GenBank/DDBJ whole genome shotgun (WGS) entry which is preliminary data.</text>
</comment>
<protein>
    <submittedName>
        <fullName evidence="1">Uncharacterized protein</fullName>
    </submittedName>
</protein>
<dbReference type="AlphaFoldDB" id="A0A9X1SF42"/>
<reference evidence="1" key="1">
    <citation type="submission" date="2021-11" db="EMBL/GenBank/DDBJ databases">
        <title>Genome sequence.</title>
        <authorList>
            <person name="Sun Q."/>
        </authorList>
    </citation>
    <scope>NUCLEOTIDE SEQUENCE</scope>
    <source>
        <strain evidence="1">JC732</strain>
    </source>
</reference>
<sequence length="110" mass="12700">MTDSDFFLDDGYFETGHISALDGVHGELHFVYRPMIHADKEAYYELAKRADVAPTTAIATFVTRHLQEWSLARPIEVEQVERLRPRLLERLFYIVMGEIASDQEATDLKN</sequence>
<proteinExistence type="predicted"/>
<organism evidence="1 2">
    <name type="scientific">Blastopirellula sediminis</name>
    <dbReference type="NCBI Taxonomy" id="2894196"/>
    <lineage>
        <taxon>Bacteria</taxon>
        <taxon>Pseudomonadati</taxon>
        <taxon>Planctomycetota</taxon>
        <taxon>Planctomycetia</taxon>
        <taxon>Pirellulales</taxon>
        <taxon>Pirellulaceae</taxon>
        <taxon>Blastopirellula</taxon>
    </lineage>
</organism>
<dbReference type="Proteomes" id="UP001139103">
    <property type="component" value="Unassembled WGS sequence"/>
</dbReference>
<dbReference type="EMBL" id="JAJKFT010000004">
    <property type="protein sequence ID" value="MCC9628705.1"/>
    <property type="molecule type" value="Genomic_DNA"/>
</dbReference>
<accession>A0A9X1SF42</accession>
<dbReference type="RefSeq" id="WP_230218147.1">
    <property type="nucleotide sequence ID" value="NZ_JAJKFT010000004.1"/>
</dbReference>